<dbReference type="EMBL" id="HQ225832">
    <property type="protein sequence ID" value="ADX42528.1"/>
    <property type="molecule type" value="Genomic_DNA"/>
</dbReference>
<proteinExistence type="predicted"/>
<dbReference type="InterPro" id="IPR021361">
    <property type="entry name" value="Tad2-like_dom"/>
</dbReference>
<dbReference type="KEGG" id="vg:14297434"/>
<feature type="domain" description="Thoeris anti-defense 2-like" evidence="2">
    <location>
        <begin position="126"/>
        <end position="205"/>
    </location>
</feature>
<evidence type="ECO:0000313" key="3">
    <source>
        <dbReference type="EMBL" id="ADX42528.1"/>
    </source>
</evidence>
<protein>
    <recommendedName>
        <fullName evidence="2">Thoeris anti-defense 2-like domain-containing protein</fullName>
    </recommendedName>
</protein>
<dbReference type="RefSeq" id="YP_007237920.1">
    <property type="nucleotide sequence ID" value="NC_019930.1"/>
</dbReference>
<evidence type="ECO:0000313" key="4">
    <source>
        <dbReference type="Proteomes" id="UP000002653"/>
    </source>
</evidence>
<evidence type="ECO:0000259" key="2">
    <source>
        <dbReference type="Pfam" id="PF11195"/>
    </source>
</evidence>
<keyword evidence="4" id="KW-1185">Reference proteome</keyword>
<dbReference type="Proteomes" id="UP000002653">
    <property type="component" value="Segment"/>
</dbReference>
<reference evidence="3 4" key="1">
    <citation type="journal article" date="2012" name="Virus Genes">
        <title>Isolation and complete genome sequence of a bacteriophage lysing Tetrasphaera jenkinsii, a filamentous bacteria responsible for bulking in activated sludge.</title>
        <authorList>
            <person name="Petrovski S."/>
            <person name="Tillett D."/>
            <person name="Seviour R.J."/>
        </authorList>
    </citation>
    <scope>NUCLEOTIDE SEQUENCE [LARGE SCALE GENOMIC DNA]</scope>
</reference>
<dbReference type="Pfam" id="PF11195">
    <property type="entry name" value="Tad2-like"/>
    <property type="match status" value="1"/>
</dbReference>
<evidence type="ECO:0000256" key="1">
    <source>
        <dbReference type="SAM" id="MobiDB-lite"/>
    </source>
</evidence>
<accession>G4W940</accession>
<sequence>MPLTTHTGLLRSGITFVWLKLKCGPSSTPSSPPRPTRPSCLPHLLPKAGGTTPTTGPSLEWRRGNDPPSCFPSLVLVFFAPGRSFREAWCSTGHVVKNTRPSLVFHETTVYHKQGGGMNYQEMVTAAMVLLKDGGTRRFARKSWVSGRTIRWFRPPVDPEFPGGLVPASGKTWLSFFILEDEDTKTVQPWVAYHDDHQATDWYLVS</sequence>
<name>G4W940_9CAUD</name>
<dbReference type="GeneID" id="14297434"/>
<organism evidence="3 4">
    <name type="scientific">Tetrasphaera phage TJE1</name>
    <dbReference type="NCBI Taxonomy" id="981335"/>
    <lineage>
        <taxon>Viruses</taxon>
        <taxon>Duplodnaviria</taxon>
        <taxon>Heunggongvirae</taxon>
        <taxon>Uroviricota</taxon>
        <taxon>Caudoviricetes</taxon>
        <taxon>Tijeunavirus</taxon>
        <taxon>Tijeunavirus TJE1</taxon>
    </lineage>
</organism>
<feature type="region of interest" description="Disordered" evidence="1">
    <location>
        <begin position="25"/>
        <end position="58"/>
    </location>
</feature>